<evidence type="ECO:0000256" key="4">
    <source>
        <dbReference type="ARBA" id="ARBA00022723"/>
    </source>
</evidence>
<evidence type="ECO:0000256" key="11">
    <source>
        <dbReference type="SAM" id="SignalP"/>
    </source>
</evidence>
<dbReference type="GO" id="GO:0004503">
    <property type="term" value="F:tyrosinase activity"/>
    <property type="evidence" value="ECO:0007669"/>
    <property type="project" value="UniProtKB-EC"/>
</dbReference>
<dbReference type="PANTHER" id="PTHR11474">
    <property type="entry name" value="TYROSINASE FAMILY MEMBER"/>
    <property type="match status" value="1"/>
</dbReference>
<evidence type="ECO:0000256" key="9">
    <source>
        <dbReference type="ARBA" id="ARBA00048233"/>
    </source>
</evidence>
<keyword evidence="8" id="KW-0470">Melanin biosynthesis</keyword>
<evidence type="ECO:0000256" key="3">
    <source>
        <dbReference type="ARBA" id="ARBA00011906"/>
    </source>
</evidence>
<dbReference type="InterPro" id="IPR041640">
    <property type="entry name" value="Tyrosinase_C"/>
</dbReference>
<evidence type="ECO:0000313" key="14">
    <source>
        <dbReference type="Proteomes" id="UP000050424"/>
    </source>
</evidence>
<evidence type="ECO:0000256" key="8">
    <source>
        <dbReference type="ARBA" id="ARBA00023101"/>
    </source>
</evidence>
<dbReference type="Pfam" id="PF00264">
    <property type="entry name" value="Tyrosinase"/>
    <property type="match status" value="1"/>
</dbReference>
<comment type="similarity">
    <text evidence="2">Belongs to the tyrosinase family.</text>
</comment>
<reference evidence="13 14" key="1">
    <citation type="submission" date="2015-09" db="EMBL/GenBank/DDBJ databases">
        <title>Draft genome of a European isolate of the apple canker pathogen Neonectria ditissima.</title>
        <authorList>
            <person name="Gomez-Cortecero A."/>
            <person name="Harrison R.J."/>
            <person name="Armitage A.D."/>
        </authorList>
    </citation>
    <scope>NUCLEOTIDE SEQUENCE [LARGE SCALE GENOMIC DNA]</scope>
    <source>
        <strain evidence="13 14">R09/05</strain>
    </source>
</reference>
<evidence type="ECO:0000256" key="7">
    <source>
        <dbReference type="ARBA" id="ARBA00023033"/>
    </source>
</evidence>
<evidence type="ECO:0000256" key="6">
    <source>
        <dbReference type="ARBA" id="ARBA00023008"/>
    </source>
</evidence>
<evidence type="ECO:0000256" key="10">
    <source>
        <dbReference type="ARBA" id="ARBA00048881"/>
    </source>
</evidence>
<dbReference type="EMBL" id="LKCW01000003">
    <property type="protein sequence ID" value="KPM46148.1"/>
    <property type="molecule type" value="Genomic_DNA"/>
</dbReference>
<evidence type="ECO:0000256" key="1">
    <source>
        <dbReference type="ARBA" id="ARBA00001973"/>
    </source>
</evidence>
<dbReference type="PROSITE" id="PS00498">
    <property type="entry name" value="TYROSINASE_2"/>
    <property type="match status" value="1"/>
</dbReference>
<proteinExistence type="inferred from homology"/>
<keyword evidence="4" id="KW-0479">Metal-binding</keyword>
<dbReference type="Gene3D" id="2.60.310.20">
    <property type="match status" value="1"/>
</dbReference>
<feature type="chain" id="PRO_5006026274" description="tyrosinase" evidence="11">
    <location>
        <begin position="22"/>
        <end position="576"/>
    </location>
</feature>
<keyword evidence="7" id="KW-0503">Monooxygenase</keyword>
<dbReference type="AlphaFoldDB" id="A0A0N8H920"/>
<evidence type="ECO:0000256" key="2">
    <source>
        <dbReference type="ARBA" id="ARBA00009928"/>
    </source>
</evidence>
<dbReference type="Pfam" id="PF18132">
    <property type="entry name" value="Tyrosinase_C"/>
    <property type="match status" value="1"/>
</dbReference>
<dbReference type="InterPro" id="IPR002227">
    <property type="entry name" value="Tyrosinase_Cu-bd"/>
</dbReference>
<keyword evidence="11" id="KW-0732">Signal</keyword>
<keyword evidence="14" id="KW-1185">Reference proteome</keyword>
<dbReference type="Proteomes" id="UP000050424">
    <property type="component" value="Unassembled WGS sequence"/>
</dbReference>
<feature type="domain" description="Tyrosinase copper-binding" evidence="12">
    <location>
        <begin position="271"/>
        <end position="282"/>
    </location>
</feature>
<organism evidence="13 14">
    <name type="scientific">Neonectria ditissima</name>
    <dbReference type="NCBI Taxonomy" id="78410"/>
    <lineage>
        <taxon>Eukaryota</taxon>
        <taxon>Fungi</taxon>
        <taxon>Dikarya</taxon>
        <taxon>Ascomycota</taxon>
        <taxon>Pezizomycotina</taxon>
        <taxon>Sordariomycetes</taxon>
        <taxon>Hypocreomycetidae</taxon>
        <taxon>Hypocreales</taxon>
        <taxon>Nectriaceae</taxon>
        <taxon>Neonectria</taxon>
    </lineage>
</organism>
<dbReference type="GO" id="GO:0042438">
    <property type="term" value="P:melanin biosynthetic process"/>
    <property type="evidence" value="ECO:0007669"/>
    <property type="project" value="UniProtKB-KW"/>
</dbReference>
<name>A0A0N8H920_9HYPO</name>
<dbReference type="EC" id="1.14.18.1" evidence="3"/>
<dbReference type="GO" id="GO:0046872">
    <property type="term" value="F:metal ion binding"/>
    <property type="evidence" value="ECO:0007669"/>
    <property type="project" value="UniProtKB-KW"/>
</dbReference>
<dbReference type="Gene3D" id="1.10.1280.10">
    <property type="entry name" value="Di-copper center containing domain from catechol oxidase"/>
    <property type="match status" value="1"/>
</dbReference>
<dbReference type="STRING" id="78410.A0A0N8H920"/>
<comment type="catalytic activity">
    <reaction evidence="9">
        <text>2 L-dopa + O2 = 2 L-dopaquinone + 2 H2O</text>
        <dbReference type="Rhea" id="RHEA:34287"/>
        <dbReference type="ChEBI" id="CHEBI:15377"/>
        <dbReference type="ChEBI" id="CHEBI:15379"/>
        <dbReference type="ChEBI" id="CHEBI:57504"/>
        <dbReference type="ChEBI" id="CHEBI:57924"/>
        <dbReference type="EC" id="1.14.18.1"/>
    </reaction>
</comment>
<dbReference type="SUPFAM" id="SSF48056">
    <property type="entry name" value="Di-copper centre-containing domain"/>
    <property type="match status" value="1"/>
</dbReference>
<feature type="signal peptide" evidence="11">
    <location>
        <begin position="1"/>
        <end position="21"/>
    </location>
</feature>
<protein>
    <recommendedName>
        <fullName evidence="3">tyrosinase</fullName>
        <ecNumber evidence="3">1.14.18.1</ecNumber>
    </recommendedName>
</protein>
<dbReference type="InterPro" id="IPR008922">
    <property type="entry name" value="Di-copper_centre_dom_sf"/>
</dbReference>
<evidence type="ECO:0000259" key="12">
    <source>
        <dbReference type="PROSITE" id="PS00498"/>
    </source>
</evidence>
<dbReference type="OrthoDB" id="6132182at2759"/>
<comment type="cofactor">
    <cofactor evidence="1">
        <name>Cu(2+)</name>
        <dbReference type="ChEBI" id="CHEBI:29036"/>
    </cofactor>
</comment>
<dbReference type="PANTHER" id="PTHR11474:SF76">
    <property type="entry name" value="SHKT DOMAIN-CONTAINING PROTEIN"/>
    <property type="match status" value="1"/>
</dbReference>
<comment type="catalytic activity">
    <reaction evidence="10">
        <text>L-tyrosine + O2 = L-dopaquinone + H2O</text>
        <dbReference type="Rhea" id="RHEA:18117"/>
        <dbReference type="ChEBI" id="CHEBI:15377"/>
        <dbReference type="ChEBI" id="CHEBI:15379"/>
        <dbReference type="ChEBI" id="CHEBI:57924"/>
        <dbReference type="ChEBI" id="CHEBI:58315"/>
        <dbReference type="EC" id="1.14.18.1"/>
    </reaction>
</comment>
<dbReference type="PRINTS" id="PR00092">
    <property type="entry name" value="TYROSINASE"/>
</dbReference>
<accession>A0A0N8H920</accession>
<dbReference type="InterPro" id="IPR050316">
    <property type="entry name" value="Tyrosinase/Hemocyanin"/>
</dbReference>
<keyword evidence="6" id="KW-0186">Copper</keyword>
<sequence>MRNILLLFFGGLLGTVLHVSGQAYNYGVDIESLTRRQDDPSRIVIGRLPSARNGTVPARPEIRQMHSDPYRWDLFILALSMFQYQEMHRMVNVIASMFPNGTERHAYQDAAMDFRIPYWDWATGAPDGEDHFPNVFWHPVISQRGPMGIQNIRNPLYAYPFHPKDEDALIWGPLNSWDETKRAPDLSVSLTSPPSRNEQVSAALLSKLPEIQQRLFILFSNYKDFNTFGNKAWATSQNLSSWDSIEAIHDIIHIYGGLKGHMTYVPLSSFDPLFLLHHTMTDRLVAMWQILNPSSWMRPARAGETSFTTVKGDIQDSSTALTPFFASDDGTFWDSDMSRTTEAFGYTYTDTDASSLKAQDLRNQLIKNINSWYGGSSAGGLMAKKQRARRHPHKIRDLGMVGGYFAGWKPNVRIDAEDPPASLVVKDGWYTEWIANVLVDAEALDGNFGIHFFLGEAPTATDEWNWAENLVGTVAIFAMDRATGSRAKISGTTPMTSALMKMVAVGEIPHLGVEAVEPFLRETLRFRVLGSDGKEVVPGAVAGLYVGISSAEVKVAEKETEFPEWGTTVTRIEMWS</sequence>
<keyword evidence="5" id="KW-0560">Oxidoreductase</keyword>
<evidence type="ECO:0000313" key="13">
    <source>
        <dbReference type="EMBL" id="KPM46148.1"/>
    </source>
</evidence>
<comment type="caution">
    <text evidence="13">The sequence shown here is derived from an EMBL/GenBank/DDBJ whole genome shotgun (WGS) entry which is preliminary data.</text>
</comment>
<evidence type="ECO:0000256" key="5">
    <source>
        <dbReference type="ARBA" id="ARBA00023002"/>
    </source>
</evidence>
<gene>
    <name evidence="13" type="ORF">AK830_g488</name>
</gene>